<dbReference type="Proteomes" id="UP000288805">
    <property type="component" value="Unassembled WGS sequence"/>
</dbReference>
<feature type="domain" description="Peptidase C1A papain C-terminal" evidence="7">
    <location>
        <begin position="133"/>
        <end position="305"/>
    </location>
</feature>
<evidence type="ECO:0000313" key="9">
    <source>
        <dbReference type="Proteomes" id="UP000288805"/>
    </source>
</evidence>
<keyword evidence="3" id="KW-0732">Signal</keyword>
<evidence type="ECO:0000256" key="6">
    <source>
        <dbReference type="ARBA" id="ARBA00023157"/>
    </source>
</evidence>
<dbReference type="PANTHER" id="PTHR12411">
    <property type="entry name" value="CYSTEINE PROTEASE FAMILY C1-RELATED"/>
    <property type="match status" value="1"/>
</dbReference>
<dbReference type="InterPro" id="IPR025660">
    <property type="entry name" value="Pept_his_AS"/>
</dbReference>
<dbReference type="AlphaFoldDB" id="A0A438BNI4"/>
<evidence type="ECO:0000256" key="3">
    <source>
        <dbReference type="ARBA" id="ARBA00022729"/>
    </source>
</evidence>
<comment type="similarity">
    <text evidence="1">Belongs to the peptidase C1 family.</text>
</comment>
<evidence type="ECO:0000256" key="1">
    <source>
        <dbReference type="ARBA" id="ARBA00008455"/>
    </source>
</evidence>
<dbReference type="Pfam" id="PF00112">
    <property type="entry name" value="Peptidase_C1"/>
    <property type="match status" value="1"/>
</dbReference>
<dbReference type="InterPro" id="IPR013128">
    <property type="entry name" value="Peptidase_C1A"/>
</dbReference>
<keyword evidence="4" id="KW-0378">Hydrolase</keyword>
<keyword evidence="6" id="KW-1015">Disulfide bond</keyword>
<dbReference type="InterPro" id="IPR038765">
    <property type="entry name" value="Papain-like_cys_pep_sf"/>
</dbReference>
<accession>A0A438BNI4</accession>
<dbReference type="Pfam" id="PF08127">
    <property type="entry name" value="Propeptide_C1"/>
    <property type="match status" value="1"/>
</dbReference>
<protein>
    <submittedName>
        <fullName evidence="8">Cathepsin B-like protease 2</fullName>
    </submittedName>
</protein>
<gene>
    <name evidence="8" type="primary">CATHB2_0</name>
    <name evidence="8" type="ORF">CK203_082434</name>
</gene>
<evidence type="ECO:0000313" key="8">
    <source>
        <dbReference type="EMBL" id="RVW12502.1"/>
    </source>
</evidence>
<sequence length="327" mass="37013">MPSDDLSSLVPSGLQRNLWEMLVRLDIVAWKIPKDCLIMLYDTLAAVCTHKSDHQWFAALKSVSQLKFNTEILQESMVELINANPKAGWKAAMNPRFSNYSVGQFMHLLGVKPTLQKDLEDIPVITHPKTLKLPKQFDARTAWPQCSTIGKILVMFTWQCDPYFDATGCSHPGCEPAYPTPKCVRKCTDENQLWRKAKRYGQSAYRISSDPYHIMAEVYKNGPVEVAFTVYEDLLITSQEVYRYTTGDVMGGHAVKLIGWGTTDDGEDYWILANQWNRNWGDDGYFMIRRGVNECGIEEGVVAGLPSSKNLMIGDFESVDADRHVSI</sequence>
<keyword evidence="2 8" id="KW-0645">Protease</keyword>
<dbReference type="SUPFAM" id="SSF54001">
    <property type="entry name" value="Cysteine proteinases"/>
    <property type="match status" value="1"/>
</dbReference>
<evidence type="ECO:0000256" key="5">
    <source>
        <dbReference type="ARBA" id="ARBA00022807"/>
    </source>
</evidence>
<organism evidence="8 9">
    <name type="scientific">Vitis vinifera</name>
    <name type="common">Grape</name>
    <dbReference type="NCBI Taxonomy" id="29760"/>
    <lineage>
        <taxon>Eukaryota</taxon>
        <taxon>Viridiplantae</taxon>
        <taxon>Streptophyta</taxon>
        <taxon>Embryophyta</taxon>
        <taxon>Tracheophyta</taxon>
        <taxon>Spermatophyta</taxon>
        <taxon>Magnoliopsida</taxon>
        <taxon>eudicotyledons</taxon>
        <taxon>Gunneridae</taxon>
        <taxon>Pentapetalae</taxon>
        <taxon>rosids</taxon>
        <taxon>Vitales</taxon>
        <taxon>Vitaceae</taxon>
        <taxon>Viteae</taxon>
        <taxon>Vitis</taxon>
    </lineage>
</organism>
<keyword evidence="5" id="KW-0788">Thiol protease</keyword>
<dbReference type="InterPro" id="IPR000668">
    <property type="entry name" value="Peptidase_C1A_C"/>
</dbReference>
<dbReference type="EMBL" id="QGNW01002702">
    <property type="protein sequence ID" value="RVW12502.1"/>
    <property type="molecule type" value="Genomic_DNA"/>
</dbReference>
<dbReference type="GO" id="GO:0006508">
    <property type="term" value="P:proteolysis"/>
    <property type="evidence" value="ECO:0007669"/>
    <property type="project" value="UniProtKB-KW"/>
</dbReference>
<comment type="caution">
    <text evidence="8">The sequence shown here is derived from an EMBL/GenBank/DDBJ whole genome shotgun (WGS) entry which is preliminary data.</text>
</comment>
<evidence type="ECO:0000256" key="2">
    <source>
        <dbReference type="ARBA" id="ARBA00022670"/>
    </source>
</evidence>
<dbReference type="PROSITE" id="PS00639">
    <property type="entry name" value="THIOL_PROTEASE_HIS"/>
    <property type="match status" value="1"/>
</dbReference>
<dbReference type="SMART" id="SM00645">
    <property type="entry name" value="Pept_C1"/>
    <property type="match status" value="1"/>
</dbReference>
<reference evidence="8 9" key="1">
    <citation type="journal article" date="2018" name="PLoS Genet.">
        <title>Population sequencing reveals clonal diversity and ancestral inbreeding in the grapevine cultivar Chardonnay.</title>
        <authorList>
            <person name="Roach M.J."/>
            <person name="Johnson D.L."/>
            <person name="Bohlmann J."/>
            <person name="van Vuuren H.J."/>
            <person name="Jones S.J."/>
            <person name="Pretorius I.S."/>
            <person name="Schmidt S.A."/>
            <person name="Borneman A.R."/>
        </authorList>
    </citation>
    <scope>NUCLEOTIDE SEQUENCE [LARGE SCALE GENOMIC DNA]</scope>
    <source>
        <strain evidence="9">cv. Chardonnay</strain>
        <tissue evidence="8">Leaf</tissue>
    </source>
</reference>
<proteinExistence type="inferred from homology"/>
<dbReference type="GO" id="GO:0004197">
    <property type="term" value="F:cysteine-type endopeptidase activity"/>
    <property type="evidence" value="ECO:0007669"/>
    <property type="project" value="InterPro"/>
</dbReference>
<dbReference type="InterPro" id="IPR012599">
    <property type="entry name" value="Propeptide_C1A"/>
</dbReference>
<evidence type="ECO:0000259" key="7">
    <source>
        <dbReference type="SMART" id="SM00645"/>
    </source>
</evidence>
<dbReference type="Gene3D" id="3.90.70.10">
    <property type="entry name" value="Cysteine proteinases"/>
    <property type="match status" value="2"/>
</dbReference>
<name>A0A438BNI4_VITVI</name>
<evidence type="ECO:0000256" key="4">
    <source>
        <dbReference type="ARBA" id="ARBA00022801"/>
    </source>
</evidence>